<evidence type="ECO:0000313" key="4">
    <source>
        <dbReference type="Proteomes" id="UP000772434"/>
    </source>
</evidence>
<gene>
    <name evidence="3" type="ORF">BDP27DRAFT_1399526</name>
</gene>
<reference evidence="3" key="1">
    <citation type="submission" date="2020-11" db="EMBL/GenBank/DDBJ databases">
        <authorList>
            <consortium name="DOE Joint Genome Institute"/>
            <person name="Ahrendt S."/>
            <person name="Riley R."/>
            <person name="Andreopoulos W."/>
            <person name="Labutti K."/>
            <person name="Pangilinan J."/>
            <person name="Ruiz-Duenas F.J."/>
            <person name="Barrasa J.M."/>
            <person name="Sanchez-Garcia M."/>
            <person name="Camarero S."/>
            <person name="Miyauchi S."/>
            <person name="Serrano A."/>
            <person name="Linde D."/>
            <person name="Babiker R."/>
            <person name="Drula E."/>
            <person name="Ayuso-Fernandez I."/>
            <person name="Pacheco R."/>
            <person name="Padilla G."/>
            <person name="Ferreira P."/>
            <person name="Barriuso J."/>
            <person name="Kellner H."/>
            <person name="Castanera R."/>
            <person name="Alfaro M."/>
            <person name="Ramirez L."/>
            <person name="Pisabarro A.G."/>
            <person name="Kuo A."/>
            <person name="Tritt A."/>
            <person name="Lipzen A."/>
            <person name="He G."/>
            <person name="Yan M."/>
            <person name="Ng V."/>
            <person name="Cullen D."/>
            <person name="Martin F."/>
            <person name="Rosso M.-N."/>
            <person name="Henrissat B."/>
            <person name="Hibbett D."/>
            <person name="Martinez A.T."/>
            <person name="Grigoriev I.V."/>
        </authorList>
    </citation>
    <scope>NUCLEOTIDE SEQUENCE</scope>
    <source>
        <strain evidence="3">AH 40177</strain>
    </source>
</reference>
<organism evidence="3 4">
    <name type="scientific">Rhodocollybia butyracea</name>
    <dbReference type="NCBI Taxonomy" id="206335"/>
    <lineage>
        <taxon>Eukaryota</taxon>
        <taxon>Fungi</taxon>
        <taxon>Dikarya</taxon>
        <taxon>Basidiomycota</taxon>
        <taxon>Agaricomycotina</taxon>
        <taxon>Agaricomycetes</taxon>
        <taxon>Agaricomycetidae</taxon>
        <taxon>Agaricales</taxon>
        <taxon>Marasmiineae</taxon>
        <taxon>Omphalotaceae</taxon>
        <taxon>Rhodocollybia</taxon>
    </lineage>
</organism>
<comment type="caution">
    <text evidence="3">The sequence shown here is derived from an EMBL/GenBank/DDBJ whole genome shotgun (WGS) entry which is preliminary data.</text>
</comment>
<dbReference type="EMBL" id="JADNRY010000012">
    <property type="protein sequence ID" value="KAF9074771.1"/>
    <property type="molecule type" value="Genomic_DNA"/>
</dbReference>
<keyword evidence="4" id="KW-1185">Reference proteome</keyword>
<proteinExistence type="predicted"/>
<keyword evidence="2" id="KW-0812">Transmembrane</keyword>
<keyword evidence="2" id="KW-0472">Membrane</keyword>
<dbReference type="Proteomes" id="UP000772434">
    <property type="component" value="Unassembled WGS sequence"/>
</dbReference>
<feature type="transmembrane region" description="Helical" evidence="2">
    <location>
        <begin position="82"/>
        <end position="102"/>
    </location>
</feature>
<sequence length="147" mass="16307">MQLRPAFFAMSLVTNLTVTSLAAGRLYWLSRNQEWHILFIEEPELLRRIESGGLYSLTLGLFLVLCIGQDPSEGAALIVQSALAQIMGIVPTSIIVIVGLGMEFSRKGDTGRIKPSPYKKLSTSPFSRLNRSHQKRELESSSVMNIV</sequence>
<keyword evidence="2" id="KW-1133">Transmembrane helix</keyword>
<evidence type="ECO:0000313" key="3">
    <source>
        <dbReference type="EMBL" id="KAF9074771.1"/>
    </source>
</evidence>
<accession>A0A9P5Q487</accession>
<feature type="region of interest" description="Disordered" evidence="1">
    <location>
        <begin position="109"/>
        <end position="147"/>
    </location>
</feature>
<evidence type="ECO:0000256" key="1">
    <source>
        <dbReference type="SAM" id="MobiDB-lite"/>
    </source>
</evidence>
<feature type="transmembrane region" description="Helical" evidence="2">
    <location>
        <begin position="6"/>
        <end position="28"/>
    </location>
</feature>
<evidence type="ECO:0000256" key="2">
    <source>
        <dbReference type="SAM" id="Phobius"/>
    </source>
</evidence>
<dbReference type="OrthoDB" id="3053184at2759"/>
<protein>
    <submittedName>
        <fullName evidence="3">Uncharacterized protein</fullName>
    </submittedName>
</protein>
<dbReference type="AlphaFoldDB" id="A0A9P5Q487"/>
<name>A0A9P5Q487_9AGAR</name>